<dbReference type="InterPro" id="IPR039554">
    <property type="entry name" value="HigA2-like_HTH"/>
</dbReference>
<dbReference type="eggNOG" id="COG5606">
    <property type="taxonomic scope" value="Bacteria"/>
</dbReference>
<organism evidence="2 3">
    <name type="scientific">Hylemonella gracilis str. Niagara R</name>
    <dbReference type="NCBI Taxonomy" id="1458275"/>
    <lineage>
        <taxon>Bacteria</taxon>
        <taxon>Pseudomonadati</taxon>
        <taxon>Pseudomonadota</taxon>
        <taxon>Betaproteobacteria</taxon>
        <taxon>Burkholderiales</taxon>
        <taxon>Comamonadaceae</taxon>
        <taxon>Hylemonella</taxon>
    </lineage>
</organism>
<dbReference type="CDD" id="cd00093">
    <property type="entry name" value="HTH_XRE"/>
    <property type="match status" value="1"/>
</dbReference>
<dbReference type="Proteomes" id="UP000023268">
    <property type="component" value="Unassembled WGS sequence"/>
</dbReference>
<dbReference type="InterPro" id="IPR010982">
    <property type="entry name" value="Lambda_DNA-bd_dom_sf"/>
</dbReference>
<dbReference type="InterPro" id="IPR001387">
    <property type="entry name" value="Cro/C1-type_HTH"/>
</dbReference>
<gene>
    <name evidence="2" type="ORF">AZ34_14585</name>
</gene>
<dbReference type="OrthoDB" id="129377at2"/>
<sequence>MNGHNESTIEEGGTNVYADLGYTNAAEMQRKSQLAGEIARAIKARRLTQEGAATLLGIDQSKVSRITRGQFRGDSEAKLLELVAKLGHDVKIVVGPVRRRAGKIELQFA</sequence>
<protein>
    <submittedName>
        <fullName evidence="2">XRE family transcriptional regulator</fullName>
    </submittedName>
</protein>
<dbReference type="AlphaFoldDB" id="A0A016XJZ6"/>
<evidence type="ECO:0000313" key="2">
    <source>
        <dbReference type="EMBL" id="EYC52156.1"/>
    </source>
</evidence>
<dbReference type="STRING" id="1458275.AZ34_14585"/>
<dbReference type="PROSITE" id="PS50943">
    <property type="entry name" value="HTH_CROC1"/>
    <property type="match status" value="1"/>
</dbReference>
<dbReference type="RefSeq" id="WP_035609249.1">
    <property type="nucleotide sequence ID" value="NZ_JEMG01000001.1"/>
</dbReference>
<feature type="domain" description="HTH cro/C1-type" evidence="1">
    <location>
        <begin position="38"/>
        <end position="93"/>
    </location>
</feature>
<dbReference type="SUPFAM" id="SSF47413">
    <property type="entry name" value="lambda repressor-like DNA-binding domains"/>
    <property type="match status" value="1"/>
</dbReference>
<comment type="caution">
    <text evidence="2">The sequence shown here is derived from an EMBL/GenBank/DDBJ whole genome shotgun (WGS) entry which is preliminary data.</text>
</comment>
<evidence type="ECO:0000259" key="1">
    <source>
        <dbReference type="PROSITE" id="PS50943"/>
    </source>
</evidence>
<dbReference type="Gene3D" id="1.10.260.40">
    <property type="entry name" value="lambda repressor-like DNA-binding domains"/>
    <property type="match status" value="1"/>
</dbReference>
<name>A0A016XJZ6_9BURK</name>
<proteinExistence type="predicted"/>
<dbReference type="EMBL" id="JEMG01000001">
    <property type="protein sequence ID" value="EYC52156.1"/>
    <property type="molecule type" value="Genomic_DNA"/>
</dbReference>
<reference evidence="2 3" key="1">
    <citation type="submission" date="2014-02" db="EMBL/GenBank/DDBJ databases">
        <title>Draft Genome of Hylemonella gracilis isolated from the Niagara River.</title>
        <authorList>
            <person name="Pawlowski D.R."/>
            <person name="Koudelka G.B."/>
        </authorList>
    </citation>
    <scope>NUCLEOTIDE SEQUENCE [LARGE SCALE GENOMIC DNA]</scope>
    <source>
        <strain evidence="2 3">Niagara R</strain>
    </source>
</reference>
<dbReference type="Pfam" id="PF13744">
    <property type="entry name" value="HTH_37"/>
    <property type="match status" value="1"/>
</dbReference>
<accession>A0A016XJZ6</accession>
<dbReference type="GO" id="GO:0003677">
    <property type="term" value="F:DNA binding"/>
    <property type="evidence" value="ECO:0007669"/>
    <property type="project" value="InterPro"/>
</dbReference>
<evidence type="ECO:0000313" key="3">
    <source>
        <dbReference type="Proteomes" id="UP000023268"/>
    </source>
</evidence>